<organism evidence="1 2">
    <name type="scientific">Apiospora kogelbergensis</name>
    <dbReference type="NCBI Taxonomy" id="1337665"/>
    <lineage>
        <taxon>Eukaryota</taxon>
        <taxon>Fungi</taxon>
        <taxon>Dikarya</taxon>
        <taxon>Ascomycota</taxon>
        <taxon>Pezizomycotina</taxon>
        <taxon>Sordariomycetes</taxon>
        <taxon>Xylariomycetidae</taxon>
        <taxon>Amphisphaeriales</taxon>
        <taxon>Apiosporaceae</taxon>
        <taxon>Apiospora</taxon>
    </lineage>
</organism>
<evidence type="ECO:0000313" key="1">
    <source>
        <dbReference type="EMBL" id="KAK8109797.1"/>
    </source>
</evidence>
<keyword evidence="2" id="KW-1185">Reference proteome</keyword>
<comment type="caution">
    <text evidence="1">The sequence shown here is derived from an EMBL/GenBank/DDBJ whole genome shotgun (WGS) entry which is preliminary data.</text>
</comment>
<gene>
    <name evidence="1" type="ORF">PG999_007934</name>
</gene>
<name>A0AAW0QMM7_9PEZI</name>
<protein>
    <submittedName>
        <fullName evidence="1">Uncharacterized protein</fullName>
    </submittedName>
</protein>
<accession>A0AAW0QMM7</accession>
<reference evidence="1 2" key="1">
    <citation type="submission" date="2023-01" db="EMBL/GenBank/DDBJ databases">
        <title>Analysis of 21 Apiospora genomes using comparative genomics revels a genus with tremendous synthesis potential of carbohydrate active enzymes and secondary metabolites.</title>
        <authorList>
            <person name="Sorensen T."/>
        </authorList>
    </citation>
    <scope>NUCLEOTIDE SEQUENCE [LARGE SCALE GENOMIC DNA]</scope>
    <source>
        <strain evidence="1 2">CBS 117206</strain>
    </source>
</reference>
<dbReference type="Proteomes" id="UP001392437">
    <property type="component" value="Unassembled WGS sequence"/>
</dbReference>
<evidence type="ECO:0000313" key="2">
    <source>
        <dbReference type="Proteomes" id="UP001392437"/>
    </source>
</evidence>
<dbReference type="EMBL" id="JAQQWP010000007">
    <property type="protein sequence ID" value="KAK8109797.1"/>
    <property type="molecule type" value="Genomic_DNA"/>
</dbReference>
<proteinExistence type="predicted"/>
<dbReference type="AlphaFoldDB" id="A0AAW0QMM7"/>
<sequence length="175" mass="17743">MACTRPCTTTSSSAASTYCSQATPAPAPVLAVAAPLSVLARDLGDNTRTYLPGVREISGVVGQQNNASNATPGGLLVAVAAAAVAVAPPTVLGRDLGDNTRTYLPGVWEVEGNNASATQGRERAPAAAPTAPASVLNRSIGDMSRTYMPGVRDVDGAAEYDADLDVDILTGSKSR</sequence>